<proteinExistence type="predicted"/>
<dbReference type="GO" id="GO:0030570">
    <property type="term" value="F:pectate lyase activity"/>
    <property type="evidence" value="ECO:0007669"/>
    <property type="project" value="UniProtKB-EC"/>
</dbReference>
<organism evidence="2 3">
    <name type="scientific">Neiella litorisoli</name>
    <dbReference type="NCBI Taxonomy" id="2771431"/>
    <lineage>
        <taxon>Bacteria</taxon>
        <taxon>Pseudomonadati</taxon>
        <taxon>Pseudomonadota</taxon>
        <taxon>Gammaproteobacteria</taxon>
        <taxon>Alteromonadales</taxon>
        <taxon>Echinimonadaceae</taxon>
        <taxon>Neiella</taxon>
    </lineage>
</organism>
<keyword evidence="3" id="KW-1185">Reference proteome</keyword>
<dbReference type="Gene3D" id="1.50.10.20">
    <property type="match status" value="1"/>
</dbReference>
<dbReference type="AlphaFoldDB" id="A0A8J6QIZ4"/>
<dbReference type="SUPFAM" id="SSF81853">
    <property type="entry name" value="Family 10 polysaccharide lyase"/>
    <property type="match status" value="1"/>
</dbReference>
<dbReference type="Pfam" id="PF09492">
    <property type="entry name" value="Pec_lyase"/>
    <property type="match status" value="1"/>
</dbReference>
<dbReference type="EMBL" id="JACXAF010000014">
    <property type="protein sequence ID" value="MBD1390054.1"/>
    <property type="molecule type" value="Genomic_DNA"/>
</dbReference>
<evidence type="ECO:0000256" key="1">
    <source>
        <dbReference type="SAM" id="SignalP"/>
    </source>
</evidence>
<gene>
    <name evidence="2" type="primary">pelA</name>
    <name evidence="2" type="ORF">IC617_11495</name>
</gene>
<keyword evidence="1" id="KW-0732">Signal</keyword>
<sequence length="379" mass="43514">MRLQLLLFLTTTICLISTCLATPQQPISLALFEDVIKHWHDQNDDDQSDYFSPGEVVGIADTMLLYQRSNGGWPTNKDPLRKLSRTEREQVLADSANNDASLDNRNTYPQIRYLAAAYGQTGDPRYRHAALAGLEYILTNQYDNGGWAHSPPRTDRYYGHITFADEVMPGVLHLLRDIHQLHPDFDFIPASTRALCSEALAKGDQLILDLQVRQGQQLTVWAGQYDRSTLKPVAGRSYELAGLQSWESVAVVDYLMSIPQPSPQVIRAINSAIAWMDKVKLQRIRIERFDTPPVRFAYHTSTYDLRVIEDPQAAPIWARFYDLQNNQPFFANRDGSRVQSLAEVKRDRRTGYSWYGDWPADLLSKRYPEWQQRLSRHNN</sequence>
<name>A0A8J6QIZ4_9GAMM</name>
<dbReference type="RefSeq" id="WP_191145132.1">
    <property type="nucleotide sequence ID" value="NZ_JACXAF010000014.1"/>
</dbReference>
<feature type="signal peptide" evidence="1">
    <location>
        <begin position="1"/>
        <end position="21"/>
    </location>
</feature>
<evidence type="ECO:0000313" key="2">
    <source>
        <dbReference type="EMBL" id="MBD1390054.1"/>
    </source>
</evidence>
<dbReference type="NCBIfam" id="TIGR02474">
    <property type="entry name" value="pec_lyase"/>
    <property type="match status" value="1"/>
</dbReference>
<accession>A0A8J6QIZ4</accession>
<dbReference type="Proteomes" id="UP000638014">
    <property type="component" value="Unassembled WGS sequence"/>
</dbReference>
<protein>
    <submittedName>
        <fullName evidence="2">Pectate lyase</fullName>
        <ecNumber evidence="2">4.2.2.2</ecNumber>
    </submittedName>
</protein>
<feature type="chain" id="PRO_5035322611" evidence="1">
    <location>
        <begin position="22"/>
        <end position="379"/>
    </location>
</feature>
<evidence type="ECO:0000313" key="3">
    <source>
        <dbReference type="Proteomes" id="UP000638014"/>
    </source>
</evidence>
<keyword evidence="2" id="KW-0456">Lyase</keyword>
<comment type="caution">
    <text evidence="2">The sequence shown here is derived from an EMBL/GenBank/DDBJ whole genome shotgun (WGS) entry which is preliminary data.</text>
</comment>
<dbReference type="EC" id="4.2.2.2" evidence="2"/>
<dbReference type="InterPro" id="IPR012669">
    <property type="entry name" value="Pectate_lyase"/>
</dbReference>
<reference evidence="2" key="1">
    <citation type="submission" date="2020-09" db="EMBL/GenBank/DDBJ databases">
        <title>A novel bacterium of genus Neiella, isolated from South China Sea.</title>
        <authorList>
            <person name="Huang H."/>
            <person name="Mo K."/>
            <person name="Hu Y."/>
        </authorList>
    </citation>
    <scope>NUCLEOTIDE SEQUENCE</scope>
    <source>
        <strain evidence="2">HB171785</strain>
    </source>
</reference>